<keyword evidence="1" id="KW-0175">Coiled coil</keyword>
<name>A0A1V4I6T3_9FIRM</name>
<sequence length="367" mass="41573">MSKILISGYYGFNNIGDEAILKSIIDQIKHIDKNADIVVLSSNPAFTSKTYNVRAIKRTNVFKIISEMMSADLVISGGGSLLQDITSKRSIIYYLSIINIAIMLNKKVAIYGQGIGPVNCIDNRNRVKKVLNKVDFINVRDKDSKDELISMGVNKDINVTVDSVFGMDKPDLDISQHIISSMNIQDSNKIVGISVRPWKNRDKIIVQEISNVCKYLVEKYKYEIILIPFHFESDINIINQITTSLDENTKKKVHTLNKNISVHEYISLVGNLKFLIGMRLHALIFATLMNIPVIGLSYDPKIDTFLSMLGKKNAISVLEITSQDVIKEIDDMVENYENILQDVNEKCENILKLSNQNRDILMKLLKK</sequence>
<dbReference type="Gene3D" id="3.40.50.2000">
    <property type="entry name" value="Glycogen Phosphorylase B"/>
    <property type="match status" value="1"/>
</dbReference>
<dbReference type="STRING" id="29349.CLOTH_15500"/>
<dbReference type="PANTHER" id="PTHR36836">
    <property type="entry name" value="COLANIC ACID BIOSYNTHESIS PROTEIN WCAK"/>
    <property type="match status" value="1"/>
</dbReference>
<dbReference type="OrthoDB" id="3199616at2"/>
<dbReference type="Pfam" id="PF04230">
    <property type="entry name" value="PS_pyruv_trans"/>
    <property type="match status" value="1"/>
</dbReference>
<dbReference type="Proteomes" id="UP000190140">
    <property type="component" value="Unassembled WGS sequence"/>
</dbReference>
<accession>A0A1V4I6T3</accession>
<feature type="coiled-coil region" evidence="1">
    <location>
        <begin position="326"/>
        <end position="353"/>
    </location>
</feature>
<dbReference type="RefSeq" id="WP_158080488.1">
    <property type="nucleotide sequence ID" value="NZ_MZGW01000006.1"/>
</dbReference>
<dbReference type="InterPro" id="IPR007345">
    <property type="entry name" value="Polysacch_pyruvyl_Trfase"/>
</dbReference>
<dbReference type="AlphaFoldDB" id="A0A1V4I6T3"/>
<proteinExistence type="predicted"/>
<gene>
    <name evidence="3" type="ORF">CLOTH_15500</name>
</gene>
<organism evidence="3 4">
    <name type="scientific">Alkalithermobacter paradoxus</name>
    <dbReference type="NCBI Taxonomy" id="29349"/>
    <lineage>
        <taxon>Bacteria</taxon>
        <taxon>Bacillati</taxon>
        <taxon>Bacillota</taxon>
        <taxon>Clostridia</taxon>
        <taxon>Peptostreptococcales</taxon>
        <taxon>Tepidibacteraceae</taxon>
        <taxon>Alkalithermobacter</taxon>
    </lineage>
</organism>
<dbReference type="InterPro" id="IPR019896">
    <property type="entry name" value="Polysacch_pyruvyl_Trfase_CsaB"/>
</dbReference>
<evidence type="ECO:0000259" key="2">
    <source>
        <dbReference type="Pfam" id="PF04230"/>
    </source>
</evidence>
<dbReference type="EMBL" id="MZGW01000006">
    <property type="protein sequence ID" value="OPJ55247.1"/>
    <property type="molecule type" value="Genomic_DNA"/>
</dbReference>
<comment type="caution">
    <text evidence="3">The sequence shown here is derived from an EMBL/GenBank/DDBJ whole genome shotgun (WGS) entry which is preliminary data.</text>
</comment>
<evidence type="ECO:0000313" key="3">
    <source>
        <dbReference type="EMBL" id="OPJ55247.1"/>
    </source>
</evidence>
<evidence type="ECO:0000313" key="4">
    <source>
        <dbReference type="Proteomes" id="UP000190140"/>
    </source>
</evidence>
<dbReference type="PANTHER" id="PTHR36836:SF1">
    <property type="entry name" value="COLANIC ACID BIOSYNTHESIS PROTEIN WCAK"/>
    <property type="match status" value="1"/>
</dbReference>
<evidence type="ECO:0000256" key="1">
    <source>
        <dbReference type="SAM" id="Coils"/>
    </source>
</evidence>
<reference evidence="3 4" key="1">
    <citation type="submission" date="2017-03" db="EMBL/GenBank/DDBJ databases">
        <title>Genome sequence of Clostridium thermoalcaliphilum DSM 7309.</title>
        <authorList>
            <person name="Poehlein A."/>
            <person name="Daniel R."/>
        </authorList>
    </citation>
    <scope>NUCLEOTIDE SEQUENCE [LARGE SCALE GENOMIC DNA]</scope>
    <source>
        <strain evidence="3 4">DSM 7309</strain>
    </source>
</reference>
<keyword evidence="4" id="KW-1185">Reference proteome</keyword>
<feature type="domain" description="Polysaccharide pyruvyl transferase" evidence="2">
    <location>
        <begin position="14"/>
        <end position="300"/>
    </location>
</feature>
<protein>
    <submittedName>
        <fullName evidence="3">Colanic acid biosynthesis protein</fullName>
    </submittedName>
</protein>
<dbReference type="NCBIfam" id="TIGR03609">
    <property type="entry name" value="S_layer_CsaB"/>
    <property type="match status" value="1"/>
</dbReference>